<dbReference type="PANTHER" id="PTHR12953:SF0">
    <property type="entry name" value="SUN DOMAIN-CONTAINING OSSIFICATION FACTOR"/>
    <property type="match status" value="1"/>
</dbReference>
<accession>A0A8B8GHQ5</accession>
<evidence type="ECO:0000313" key="9">
    <source>
        <dbReference type="Proteomes" id="UP000694846"/>
    </source>
</evidence>
<evidence type="ECO:0000256" key="4">
    <source>
        <dbReference type="ARBA" id="ARBA00023136"/>
    </source>
</evidence>
<organism evidence="9 10">
    <name type="scientific">Sipha flava</name>
    <name type="common">yellow sugarcane aphid</name>
    <dbReference type="NCBI Taxonomy" id="143950"/>
    <lineage>
        <taxon>Eukaryota</taxon>
        <taxon>Metazoa</taxon>
        <taxon>Ecdysozoa</taxon>
        <taxon>Arthropoda</taxon>
        <taxon>Hexapoda</taxon>
        <taxon>Insecta</taxon>
        <taxon>Pterygota</taxon>
        <taxon>Neoptera</taxon>
        <taxon>Paraneoptera</taxon>
        <taxon>Hemiptera</taxon>
        <taxon>Sternorrhyncha</taxon>
        <taxon>Aphidomorpha</taxon>
        <taxon>Aphidoidea</taxon>
        <taxon>Aphididae</taxon>
        <taxon>Sipha</taxon>
    </lineage>
</organism>
<keyword evidence="4 7" id="KW-0472">Membrane</keyword>
<evidence type="ECO:0000256" key="3">
    <source>
        <dbReference type="ARBA" id="ARBA00022989"/>
    </source>
</evidence>
<dbReference type="Proteomes" id="UP000694846">
    <property type="component" value="Unplaced"/>
</dbReference>
<gene>
    <name evidence="10" type="primary">LOC112692177</name>
</gene>
<dbReference type="AlphaFoldDB" id="A0A8B8GHQ5"/>
<dbReference type="RefSeq" id="XP_025422533.1">
    <property type="nucleotide sequence ID" value="XM_025566748.1"/>
</dbReference>
<keyword evidence="5" id="KW-0175">Coiled coil</keyword>
<dbReference type="GO" id="GO:0012505">
    <property type="term" value="C:endomembrane system"/>
    <property type="evidence" value="ECO:0007669"/>
    <property type="project" value="UniProtKB-SubCell"/>
</dbReference>
<evidence type="ECO:0000256" key="7">
    <source>
        <dbReference type="SAM" id="Phobius"/>
    </source>
</evidence>
<feature type="region of interest" description="Disordered" evidence="6">
    <location>
        <begin position="567"/>
        <end position="589"/>
    </location>
</feature>
<reference evidence="10" key="1">
    <citation type="submission" date="2025-08" db="UniProtKB">
        <authorList>
            <consortium name="RefSeq"/>
        </authorList>
    </citation>
    <scope>IDENTIFICATION</scope>
    <source>
        <tissue evidence="10">Whole body</tissue>
    </source>
</reference>
<dbReference type="GO" id="GO:0034975">
    <property type="term" value="P:protein folding in endoplasmic reticulum"/>
    <property type="evidence" value="ECO:0007669"/>
    <property type="project" value="TreeGrafter"/>
</dbReference>
<dbReference type="InterPro" id="IPR012919">
    <property type="entry name" value="SUN_dom"/>
</dbReference>
<evidence type="ECO:0000256" key="1">
    <source>
        <dbReference type="ARBA" id="ARBA00004308"/>
    </source>
</evidence>
<dbReference type="PROSITE" id="PS51469">
    <property type="entry name" value="SUN"/>
    <property type="match status" value="1"/>
</dbReference>
<evidence type="ECO:0000256" key="2">
    <source>
        <dbReference type="ARBA" id="ARBA00022692"/>
    </source>
</evidence>
<evidence type="ECO:0000259" key="8">
    <source>
        <dbReference type="PROSITE" id="PS51469"/>
    </source>
</evidence>
<evidence type="ECO:0000256" key="6">
    <source>
        <dbReference type="SAM" id="MobiDB-lite"/>
    </source>
</evidence>
<dbReference type="GO" id="GO:0005737">
    <property type="term" value="C:cytoplasm"/>
    <property type="evidence" value="ECO:0007669"/>
    <property type="project" value="TreeGrafter"/>
</dbReference>
<sequence length="854" mass="98357">MLLSTMRSLRYIPAARLFGAIVAFNVLILIVIAENENITINKYKSLDYDNSSALFMHQTGKNTSPKTYNYKRRWKNILNEINTCNKDIIYNEIHSNDDIDNRNLLKIEKNLKTSTYNSSSQLVTKDSLIEDIIIKTNDIDQGELKENQTLSVNVITTVRNVTINEDIPSFREWTKKQLEEAEKQPASNETKKKHDKKVLKKNYASPVCGAKVVSTNPEAKYPRLLLTKSTDEYLLNLCKSTTWFVVELCEAIQVKKIQLANFELFSSTPKEFSVYVASRLNARVWTPIAKLVAEDVRVLQTFNLNTTDDIEFNKYIKVEIHSHYGKEHYCPISVFHAYGLSEIEVLERSDENGLESNTAENEDADYYDVMNENIQNNQNKSGDNKNTLFGSAHAAVMTIVKIATDALDIRQKETDHFFNDTLTNTVHNQTVHVEQSKCFTPGYIMVCHNCNDNFYKKMFDTMSCEADILTKMYQNKYIHDTVMNSDICVEYGLNFSTVKNKSCWKISLNSNLRKKFVLSIFPRVRMAALCNTLAIVHKKIVLNKAKRVYISDDLIINLQTAIPDVNEQTSNDSTTDLHQRNDTSNSNIPIDNKSLDLSSYIEPFVSQILPTKTYSSTDEETDSSKKYRIKESAIINNENTTHTSFFEPNSTKHVSLQSSSQFITSNIDEKLESKIQNTLETNYTNKAKVVEHPSDTFDSFFKEFEVEEQETNKCNSATIQSTIQPSIQSQNTKQSLFIRLANRIKDLEQNMSLSGEYLQELSTRYKKQVDDMQRTILELVEENRLKREHDLKILDEMKVLSDQVVSLQNSLQNLKTETENLNLVIIYIFFSFLLFFLKAIPFKLEYFAFLFCLL</sequence>
<dbReference type="GeneID" id="112692177"/>
<dbReference type="Pfam" id="PF07738">
    <property type="entry name" value="Sad1_UNC"/>
    <property type="match status" value="1"/>
</dbReference>
<dbReference type="GO" id="GO:0016020">
    <property type="term" value="C:membrane"/>
    <property type="evidence" value="ECO:0007669"/>
    <property type="project" value="InterPro"/>
</dbReference>
<protein>
    <submittedName>
        <fullName evidence="10">SUN domain-containing ossification factor-like</fullName>
    </submittedName>
</protein>
<feature type="coiled-coil region" evidence="5">
    <location>
        <begin position="762"/>
        <end position="824"/>
    </location>
</feature>
<feature type="transmembrane region" description="Helical" evidence="7">
    <location>
        <begin position="821"/>
        <end position="840"/>
    </location>
</feature>
<comment type="subcellular location">
    <subcellularLocation>
        <location evidence="1">Endomembrane system</location>
    </subcellularLocation>
</comment>
<dbReference type="InterPro" id="IPR045120">
    <property type="entry name" value="Suco/Slp1-like"/>
</dbReference>
<evidence type="ECO:0000313" key="10">
    <source>
        <dbReference type="RefSeq" id="XP_025422533.1"/>
    </source>
</evidence>
<dbReference type="OrthoDB" id="266334at2759"/>
<feature type="domain" description="SUN" evidence="8">
    <location>
        <begin position="178"/>
        <end position="342"/>
    </location>
</feature>
<dbReference type="PANTHER" id="PTHR12953">
    <property type="entry name" value="MEMBRANE PROTEIN CH1 RELATED"/>
    <property type="match status" value="1"/>
</dbReference>
<keyword evidence="3 7" id="KW-1133">Transmembrane helix</keyword>
<evidence type="ECO:0000256" key="5">
    <source>
        <dbReference type="SAM" id="Coils"/>
    </source>
</evidence>
<keyword evidence="2 7" id="KW-0812">Transmembrane</keyword>
<proteinExistence type="predicted"/>
<feature type="transmembrane region" description="Helical" evidence="7">
    <location>
        <begin position="12"/>
        <end position="33"/>
    </location>
</feature>
<keyword evidence="9" id="KW-1185">Reference proteome</keyword>
<name>A0A8B8GHQ5_9HEMI</name>